<dbReference type="Pfam" id="PF12739">
    <property type="entry name" value="TRAPPC-Trs85"/>
    <property type="match status" value="1"/>
</dbReference>
<reference evidence="2" key="1">
    <citation type="submission" date="2020-07" db="EMBL/GenBank/DDBJ databases">
        <authorList>
            <person name="Nieuwenhuis M."/>
            <person name="Van De Peppel L.J.J."/>
        </authorList>
    </citation>
    <scope>NUCLEOTIDE SEQUENCE</scope>
    <source>
        <strain evidence="2">AP01</strain>
        <tissue evidence="2">Mycelium</tissue>
    </source>
</reference>
<evidence type="ECO:0000313" key="2">
    <source>
        <dbReference type="EMBL" id="KAG5647602.1"/>
    </source>
</evidence>
<feature type="compositionally biased region" description="Low complexity" evidence="1">
    <location>
        <begin position="599"/>
        <end position="615"/>
    </location>
</feature>
<accession>A0A9P7GIB7</accession>
<dbReference type="Proteomes" id="UP000775547">
    <property type="component" value="Unassembled WGS sequence"/>
</dbReference>
<organism evidence="2 3">
    <name type="scientific">Asterophora parasitica</name>
    <dbReference type="NCBI Taxonomy" id="117018"/>
    <lineage>
        <taxon>Eukaryota</taxon>
        <taxon>Fungi</taxon>
        <taxon>Dikarya</taxon>
        <taxon>Basidiomycota</taxon>
        <taxon>Agaricomycotina</taxon>
        <taxon>Agaricomycetes</taxon>
        <taxon>Agaricomycetidae</taxon>
        <taxon>Agaricales</taxon>
        <taxon>Tricholomatineae</taxon>
        <taxon>Lyophyllaceae</taxon>
        <taxon>Asterophora</taxon>
    </lineage>
</organism>
<sequence length="736" mass="81749">MSTSSSSTRALVIKSECTLMIHRCLPELQPTDDMAGFDQSDGLGEWLCKACTPLHKGRVNYMTLRAAQHHERHSTEHARNILEAERRMWTLSSGDPEGWAMPSKEDPPLTKEQIRLRESRLHVDMVQDMVPFWIRGMEAAEKGEVLRLEDFLDTLQEASDSWAQSDGWGLQAAEEWENGWGQNTEGPDGWGSANGEGWSGEMASKRDKSGPNRIEAADLGWKTQRSERGQQRNMQHNRSYSKAYYFVEDVARQEAADEERRRRMHNFFEMPTEEKATPIFIAKSVTANPSIDPGRHKSAPTPLHKEPEEKRRNARRQRELEEMAEEERIIAISSGRAPPTMDATSGAAQYGAPQIVVPANSAPHSTVLLAIAARFSDLVEIETACREDEEQRAVRTIDWIGARINKRCAKWTEDLEKLGDKDSHRTPWWDELRRCTDGDHVPSKTEGWNHPVAIILSVSTTSPNPLQAITALHSRAIELPLWVDPNILRYTLIIHPENSPLSDEEAGALFNAVKKQYGLHSYLLPLALPTPPPPVVPVPALIPRLPPPPSHDSLNSNHPIPTPVSPGFPADPAGLNTLRMAEKDIQQTARFAPRTAHNASGQGASGASASPPSQQRRLAEFATILGDLKLAVTVWEALRKDGKGGSDILPLLLSPSPTLPLHASNALAGMHLQLSDPRPQEQLTALRAHELYNDRPQKSLSPSFWESEGQSPFDIHGIDAIMSSIEHPLGKGGQFD</sequence>
<evidence type="ECO:0000256" key="1">
    <source>
        <dbReference type="SAM" id="MobiDB-lite"/>
    </source>
</evidence>
<dbReference type="PANTHER" id="PTHR12975">
    <property type="entry name" value="TRANSPORT PROTEIN TRAPP"/>
    <property type="match status" value="1"/>
</dbReference>
<dbReference type="InterPro" id="IPR024420">
    <property type="entry name" value="TRAPP_III_complex_Trs85"/>
</dbReference>
<protein>
    <submittedName>
        <fullName evidence="2">Uncharacterized protein</fullName>
    </submittedName>
</protein>
<dbReference type="PANTHER" id="PTHR12975:SF6">
    <property type="entry name" value="TRAFFICKING PROTEIN PARTICLE COMPLEX SUBUNIT 8"/>
    <property type="match status" value="1"/>
</dbReference>
<keyword evidence="3" id="KW-1185">Reference proteome</keyword>
<feature type="region of interest" description="Disordered" evidence="1">
    <location>
        <begin position="287"/>
        <end position="318"/>
    </location>
</feature>
<dbReference type="EMBL" id="JABCKV010000008">
    <property type="protein sequence ID" value="KAG5647602.1"/>
    <property type="molecule type" value="Genomic_DNA"/>
</dbReference>
<dbReference type="AlphaFoldDB" id="A0A9P7GIB7"/>
<evidence type="ECO:0000313" key="3">
    <source>
        <dbReference type="Proteomes" id="UP000775547"/>
    </source>
</evidence>
<dbReference type="GO" id="GO:1990072">
    <property type="term" value="C:TRAPPIII protein complex"/>
    <property type="evidence" value="ECO:0007669"/>
    <property type="project" value="TreeGrafter"/>
</dbReference>
<comment type="caution">
    <text evidence="2">The sequence shown here is derived from an EMBL/GenBank/DDBJ whole genome shotgun (WGS) entry which is preliminary data.</text>
</comment>
<feature type="region of interest" description="Disordered" evidence="1">
    <location>
        <begin position="592"/>
        <end position="615"/>
    </location>
</feature>
<feature type="compositionally biased region" description="Basic and acidic residues" evidence="1">
    <location>
        <begin position="303"/>
        <end position="318"/>
    </location>
</feature>
<dbReference type="OrthoDB" id="3001878at2759"/>
<proteinExistence type="predicted"/>
<name>A0A9P7GIB7_9AGAR</name>
<reference evidence="2" key="2">
    <citation type="submission" date="2021-10" db="EMBL/GenBank/DDBJ databases">
        <title>Phylogenomics reveals ancestral predisposition of the termite-cultivated fungus Termitomyces towards a domesticated lifestyle.</title>
        <authorList>
            <person name="Auxier B."/>
            <person name="Grum-Grzhimaylo A."/>
            <person name="Cardenas M.E."/>
            <person name="Lodge J.D."/>
            <person name="Laessoe T."/>
            <person name="Pedersen O."/>
            <person name="Smith M.E."/>
            <person name="Kuyper T.W."/>
            <person name="Franco-Molano E.A."/>
            <person name="Baroni T.J."/>
            <person name="Aanen D.K."/>
        </authorList>
    </citation>
    <scope>NUCLEOTIDE SEQUENCE</scope>
    <source>
        <strain evidence="2">AP01</strain>
        <tissue evidence="2">Mycelium</tissue>
    </source>
</reference>
<gene>
    <name evidence="2" type="ORF">DXG03_008955</name>
</gene>